<name>A0A365H9B6_9ACTN</name>
<evidence type="ECO:0000313" key="6">
    <source>
        <dbReference type="Proteomes" id="UP000251891"/>
    </source>
</evidence>
<evidence type="ECO:0000256" key="1">
    <source>
        <dbReference type="ARBA" id="ARBA00005254"/>
    </source>
</evidence>
<dbReference type="RefSeq" id="WP_111864060.1">
    <property type="nucleotide sequence ID" value="NZ_QLYX01000003.1"/>
</dbReference>
<accession>A0A365H9B6</accession>
<dbReference type="InterPro" id="IPR054357">
    <property type="entry name" value="MFE-2_N"/>
</dbReference>
<keyword evidence="6" id="KW-1185">Reference proteome</keyword>
<proteinExistence type="inferred from homology"/>
<comment type="caution">
    <text evidence="5">The sequence shown here is derived from an EMBL/GenBank/DDBJ whole genome shotgun (WGS) entry which is preliminary data.</text>
</comment>
<dbReference type="SUPFAM" id="SSF54637">
    <property type="entry name" value="Thioesterase/thiol ester dehydrase-isomerase"/>
    <property type="match status" value="2"/>
</dbReference>
<feature type="region of interest" description="Disordered" evidence="2">
    <location>
        <begin position="146"/>
        <end position="175"/>
    </location>
</feature>
<feature type="compositionally biased region" description="Basic and acidic residues" evidence="2">
    <location>
        <begin position="156"/>
        <end position="175"/>
    </location>
</feature>
<dbReference type="Gene3D" id="3.10.129.10">
    <property type="entry name" value="Hotdog Thioesterase"/>
    <property type="match status" value="1"/>
</dbReference>
<dbReference type="PANTHER" id="PTHR13078:SF56">
    <property type="entry name" value="PEROXISOMAL MULTIFUNCTIONAL ENZYME TYPE 2"/>
    <property type="match status" value="1"/>
</dbReference>
<feature type="domain" description="Peroxisomal multifunctional enzyme type 2-like N-terminal" evidence="4">
    <location>
        <begin position="20"/>
        <end position="145"/>
    </location>
</feature>
<dbReference type="Pfam" id="PF01575">
    <property type="entry name" value="MaoC_dehydratas"/>
    <property type="match status" value="1"/>
</dbReference>
<dbReference type="Pfam" id="PF22622">
    <property type="entry name" value="MFE-2_hydrat-2_N"/>
    <property type="match status" value="1"/>
</dbReference>
<evidence type="ECO:0000259" key="3">
    <source>
        <dbReference type="Pfam" id="PF01575"/>
    </source>
</evidence>
<dbReference type="EMBL" id="QLYX01000003">
    <property type="protein sequence ID" value="RAY15598.1"/>
    <property type="molecule type" value="Genomic_DNA"/>
</dbReference>
<evidence type="ECO:0000259" key="4">
    <source>
        <dbReference type="Pfam" id="PF22622"/>
    </source>
</evidence>
<dbReference type="PANTHER" id="PTHR13078">
    <property type="entry name" value="PEROXISOMAL MULTIFUNCTIONAL ENZYME TYPE 2-RELATED"/>
    <property type="match status" value="1"/>
</dbReference>
<dbReference type="InterPro" id="IPR029069">
    <property type="entry name" value="HotDog_dom_sf"/>
</dbReference>
<dbReference type="Proteomes" id="UP000251891">
    <property type="component" value="Unassembled WGS sequence"/>
</dbReference>
<protein>
    <submittedName>
        <fullName evidence="5">Enoyl-CoA hydratase</fullName>
    </submittedName>
</protein>
<dbReference type="GO" id="GO:0044594">
    <property type="term" value="F:17-beta-hydroxysteroid dehydrogenase (NAD+) activity"/>
    <property type="evidence" value="ECO:0007669"/>
    <property type="project" value="TreeGrafter"/>
</dbReference>
<dbReference type="GO" id="GO:0003857">
    <property type="term" value="F:(3S)-3-hydroxyacyl-CoA dehydrogenase (NAD+) activity"/>
    <property type="evidence" value="ECO:0007669"/>
    <property type="project" value="TreeGrafter"/>
</dbReference>
<evidence type="ECO:0000313" key="5">
    <source>
        <dbReference type="EMBL" id="RAY15598.1"/>
    </source>
</evidence>
<dbReference type="GO" id="GO:0006635">
    <property type="term" value="P:fatty acid beta-oxidation"/>
    <property type="evidence" value="ECO:0007669"/>
    <property type="project" value="TreeGrafter"/>
</dbReference>
<dbReference type="GO" id="GO:0004300">
    <property type="term" value="F:enoyl-CoA hydratase activity"/>
    <property type="evidence" value="ECO:0007669"/>
    <property type="project" value="TreeGrafter"/>
</dbReference>
<evidence type="ECO:0000256" key="2">
    <source>
        <dbReference type="SAM" id="MobiDB-lite"/>
    </source>
</evidence>
<feature type="domain" description="MaoC-like" evidence="3">
    <location>
        <begin position="170"/>
        <end position="282"/>
    </location>
</feature>
<dbReference type="InterPro" id="IPR002539">
    <property type="entry name" value="MaoC-like_dom"/>
</dbReference>
<sequence>MALDHALVGVPGEPATRSWDGTDALLYALGVGAGAADPQQELAFTTENTGGIDQQVLPTFAVLAAQARGGPRRRLGDFDPARLVHAEQAFRLHRPLPVAGSVRVTSTVTDMLDKGRGALVRTESTATDDDGRPLITARSGAFIMGEGGSGSVSAERSGDHPLPGDEPWTRPEREPDHQVVYRTRPDQALLYRLSGDRNPLHSDPAFAARGGFERPILHGLCTYGFTGRALLHTLCDSDPARFHAMYGRFSRPVLPGDVLVVNLWRDGEGRALFQTQTENGTVVIDRGVAHHS</sequence>
<comment type="similarity">
    <text evidence="1">Belongs to the enoyl-CoA hydratase/isomerase family.</text>
</comment>
<dbReference type="OrthoDB" id="5522043at2"/>
<gene>
    <name evidence="5" type="ORF">DPM19_07335</name>
</gene>
<reference evidence="5 6" key="1">
    <citation type="submission" date="2018-06" db="EMBL/GenBank/DDBJ databases">
        <title>Actinomadura craniellae sp. nov. isolated from marine sponge Craniella sp.</title>
        <authorList>
            <person name="Li L."/>
            <person name="Xu Q.H."/>
            <person name="Lin H.W."/>
            <person name="Lu Y.H."/>
        </authorList>
    </citation>
    <scope>NUCLEOTIDE SEQUENCE [LARGE SCALE GENOMIC DNA]</scope>
    <source>
        <strain evidence="5 6">LHW63021</strain>
    </source>
</reference>
<dbReference type="CDD" id="cd03448">
    <property type="entry name" value="HDE_HSD"/>
    <property type="match status" value="1"/>
</dbReference>
<dbReference type="AlphaFoldDB" id="A0A365H9B6"/>
<organism evidence="5 6">
    <name type="scientific">Actinomadura craniellae</name>
    <dbReference type="NCBI Taxonomy" id="2231787"/>
    <lineage>
        <taxon>Bacteria</taxon>
        <taxon>Bacillati</taxon>
        <taxon>Actinomycetota</taxon>
        <taxon>Actinomycetes</taxon>
        <taxon>Streptosporangiales</taxon>
        <taxon>Thermomonosporaceae</taxon>
        <taxon>Actinomadura</taxon>
    </lineage>
</organism>